<keyword evidence="10" id="KW-0129">CBS domain</keyword>
<dbReference type="EMBL" id="CP042905">
    <property type="protein sequence ID" value="QEE17414.2"/>
    <property type="molecule type" value="Genomic_DNA"/>
</dbReference>
<dbReference type="PROSITE" id="PS51371">
    <property type="entry name" value="CBS"/>
    <property type="match status" value="2"/>
</dbReference>
<evidence type="ECO:0000313" key="11">
    <source>
        <dbReference type="EMBL" id="QEE17414.2"/>
    </source>
</evidence>
<dbReference type="SMART" id="SM00116">
    <property type="entry name" value="CBS"/>
    <property type="match status" value="2"/>
</dbReference>
<organism evidence="11 12">
    <name type="scientific">Promethearchaeum syntrophicum</name>
    <dbReference type="NCBI Taxonomy" id="2594042"/>
    <lineage>
        <taxon>Archaea</taxon>
        <taxon>Promethearchaeati</taxon>
        <taxon>Promethearchaeota</taxon>
        <taxon>Promethearchaeia</taxon>
        <taxon>Promethearchaeales</taxon>
        <taxon>Promethearchaeaceae</taxon>
        <taxon>Promethearchaeum</taxon>
    </lineage>
</organism>
<dbReference type="CDD" id="cd00400">
    <property type="entry name" value="Voltage_gated_ClC"/>
    <property type="match status" value="1"/>
</dbReference>
<dbReference type="InterPro" id="IPR000644">
    <property type="entry name" value="CBS_dom"/>
</dbReference>
<keyword evidence="7" id="KW-0869">Chloride channel</keyword>
<evidence type="ECO:0000313" key="12">
    <source>
        <dbReference type="Proteomes" id="UP000321408"/>
    </source>
</evidence>
<keyword evidence="6" id="KW-0472">Membrane</keyword>
<keyword evidence="3" id="KW-0812">Transmembrane</keyword>
<dbReference type="InterPro" id="IPR014743">
    <property type="entry name" value="Cl-channel_core"/>
</dbReference>
<keyword evidence="2" id="KW-0813">Transport</keyword>
<dbReference type="GO" id="GO:0005254">
    <property type="term" value="F:chloride channel activity"/>
    <property type="evidence" value="ECO:0007669"/>
    <property type="project" value="UniProtKB-KW"/>
</dbReference>
<sequence>MMNPSTKITARPSRRNVDYWLKIYLFAAIIGALGGGVAIILRISIDGIRYFFTDILLPLITIKVGNYNLGLLFLPIIGALIVGPIISKFAPETKGSGIPVLFESMALKGGKLRGRVGLTKIFVSSITIGSGGSAGIEGPIALIGANMGSIFGSKLRLNPMEKRLLMTCGLAAGIAGSFHAPLGGALFGLEILFQGVTLIESIPVFFAAAIGALVANLFFETNHVISFTLNSVNPQEFGIFLIVGIIFALIAFIWIKFHHGALLSFKSIKIPEWLKPTIGAIFTGIIIVFTPMGMGLYGTGINGIENVLENPLIPLLFLLFGILKMISTSATIGSGGSGGIFGPSLYIGCMYGGFFGYTLEYFFPNFIENPQLYCFIGMAAFFSALTIAPLNITFILVEMTGVTHLITPLLIASVASYFVSRVLLRGTSIYTLLLKRGETSLKSETIFKMENIRVTDIMSTNLITVSPDLPILEFARMSSEHGLEQFPVLDFGKLVGIAYIDDLFNLNYEQWDSITVNQMMKPVNVTIEPERSLQNCMDKMHEHELRAILVTKEIVVEDDKKDIILLGILSQNDIIRAWEQQKQE</sequence>
<dbReference type="Pfam" id="PF00571">
    <property type="entry name" value="CBS"/>
    <property type="match status" value="2"/>
</dbReference>
<dbReference type="GO" id="GO:0006508">
    <property type="term" value="P:proteolysis"/>
    <property type="evidence" value="ECO:0007669"/>
    <property type="project" value="UniProtKB-KW"/>
</dbReference>
<comment type="subcellular location">
    <subcellularLocation>
        <location evidence="1">Membrane</location>
        <topology evidence="1">Multi-pass membrane protein</topology>
    </subcellularLocation>
</comment>
<dbReference type="SUPFAM" id="SSF54631">
    <property type="entry name" value="CBS-domain pair"/>
    <property type="match status" value="1"/>
</dbReference>
<keyword evidence="4" id="KW-1133">Transmembrane helix</keyword>
<dbReference type="PRINTS" id="PR00762">
    <property type="entry name" value="CLCHANNEL"/>
</dbReference>
<dbReference type="Proteomes" id="UP000321408">
    <property type="component" value="Chromosome"/>
</dbReference>
<evidence type="ECO:0000256" key="8">
    <source>
        <dbReference type="ARBA" id="ARBA00023214"/>
    </source>
</evidence>
<accession>A0A5B9DE74</accession>
<protein>
    <submittedName>
        <fullName evidence="11">Chloride channel protein</fullName>
    </submittedName>
</protein>
<dbReference type="Pfam" id="PF00654">
    <property type="entry name" value="Voltage_CLC"/>
    <property type="match status" value="1"/>
</dbReference>
<dbReference type="Gene3D" id="3.10.580.10">
    <property type="entry name" value="CBS-domain"/>
    <property type="match status" value="2"/>
</dbReference>
<reference evidence="11 12" key="2">
    <citation type="journal article" date="2024" name="Int. J. Syst. Evol. Microbiol.">
        <title>Promethearchaeum syntrophicum gen. nov., sp. nov., an anaerobic, obligately syntrophic archaeon, the first isolate of the lineage 'Asgard' archaea, and proposal of the new archaeal phylum Promethearchaeota phyl. nov. and kingdom Promethearchaeati regn. nov.</title>
        <authorList>
            <person name="Imachi H."/>
            <person name="Nobu M.K."/>
            <person name="Kato S."/>
            <person name="Takaki Y."/>
            <person name="Miyazaki M."/>
            <person name="Miyata M."/>
            <person name="Ogawara M."/>
            <person name="Saito Y."/>
            <person name="Sakai S."/>
            <person name="Tahara Y.O."/>
            <person name="Takano Y."/>
            <person name="Tasumi E."/>
            <person name="Uematsu K."/>
            <person name="Yoshimura T."/>
            <person name="Itoh T."/>
            <person name="Ohkuma M."/>
            <person name="Takai K."/>
        </authorList>
    </citation>
    <scope>NUCLEOTIDE SEQUENCE [LARGE SCALE GENOMIC DNA]</scope>
    <source>
        <strain evidence="11 12">MK-D1</strain>
    </source>
</reference>
<keyword evidence="12" id="KW-1185">Reference proteome</keyword>
<reference evidence="11 12" key="1">
    <citation type="journal article" date="2020" name="Nature">
        <title>Isolation of an archaeon at the prokaryote-eukaryote interface.</title>
        <authorList>
            <person name="Imachi H."/>
            <person name="Nobu M.K."/>
            <person name="Nakahara N."/>
            <person name="Morono Y."/>
            <person name="Ogawara M."/>
            <person name="Takaki Y."/>
            <person name="Takano Y."/>
            <person name="Uematsu K."/>
            <person name="Ikuta T."/>
            <person name="Ito M."/>
            <person name="Matsui Y."/>
            <person name="Miyazaki M."/>
            <person name="Murata K."/>
            <person name="Saito Y."/>
            <person name="Sakai S."/>
            <person name="Song C."/>
            <person name="Tasumi E."/>
            <person name="Yamanaka Y."/>
            <person name="Yamaguchi T."/>
            <person name="Kamagata Y."/>
            <person name="Tamaki H."/>
            <person name="Takai K."/>
        </authorList>
    </citation>
    <scope>NUCLEOTIDE SEQUENCE [LARGE SCALE GENOMIC DNA]</scope>
    <source>
        <strain evidence="11 12">MK-D1</strain>
    </source>
</reference>
<evidence type="ECO:0000256" key="5">
    <source>
        <dbReference type="ARBA" id="ARBA00023065"/>
    </source>
</evidence>
<evidence type="ECO:0000256" key="9">
    <source>
        <dbReference type="ARBA" id="ARBA00023303"/>
    </source>
</evidence>
<keyword evidence="5" id="KW-0406">Ion transport</keyword>
<dbReference type="AlphaFoldDB" id="A0A5B9DE74"/>
<dbReference type="GO" id="GO:0034707">
    <property type="term" value="C:chloride channel complex"/>
    <property type="evidence" value="ECO:0007669"/>
    <property type="project" value="UniProtKB-KW"/>
</dbReference>
<dbReference type="PANTHER" id="PTHR43427">
    <property type="entry name" value="CHLORIDE CHANNEL PROTEIN CLC-E"/>
    <property type="match status" value="1"/>
</dbReference>
<dbReference type="CDD" id="cd02205">
    <property type="entry name" value="CBS_pair_SF"/>
    <property type="match status" value="1"/>
</dbReference>
<dbReference type="KEGG" id="psyt:DSAG12_03251"/>
<dbReference type="InterPro" id="IPR046342">
    <property type="entry name" value="CBS_dom_sf"/>
</dbReference>
<gene>
    <name evidence="11" type="ORF">DSAG12_03251</name>
</gene>
<dbReference type="SUPFAM" id="SSF81340">
    <property type="entry name" value="Clc chloride channel"/>
    <property type="match status" value="1"/>
</dbReference>
<evidence type="ECO:0000256" key="4">
    <source>
        <dbReference type="ARBA" id="ARBA00022989"/>
    </source>
</evidence>
<evidence type="ECO:0000256" key="7">
    <source>
        <dbReference type="ARBA" id="ARBA00023173"/>
    </source>
</evidence>
<evidence type="ECO:0000256" key="2">
    <source>
        <dbReference type="ARBA" id="ARBA00022448"/>
    </source>
</evidence>
<dbReference type="InterPro" id="IPR001807">
    <property type="entry name" value="ClC"/>
</dbReference>
<keyword evidence="8" id="KW-0868">Chloride</keyword>
<dbReference type="PANTHER" id="PTHR43427:SF6">
    <property type="entry name" value="CHLORIDE CHANNEL PROTEIN CLC-E"/>
    <property type="match status" value="1"/>
</dbReference>
<dbReference type="GO" id="GO:0008237">
    <property type="term" value="F:metallopeptidase activity"/>
    <property type="evidence" value="ECO:0007669"/>
    <property type="project" value="UniProtKB-KW"/>
</dbReference>
<evidence type="ECO:0000256" key="10">
    <source>
        <dbReference type="PROSITE-ProRule" id="PRU00703"/>
    </source>
</evidence>
<dbReference type="InterPro" id="IPR050368">
    <property type="entry name" value="ClC-type_chloride_channel"/>
</dbReference>
<proteinExistence type="predicted"/>
<keyword evidence="9" id="KW-0407">Ion channel</keyword>
<dbReference type="Gene3D" id="1.10.3080.10">
    <property type="entry name" value="Clc chloride channel"/>
    <property type="match status" value="1"/>
</dbReference>
<name>A0A5B9DE74_9ARCH</name>
<evidence type="ECO:0000256" key="6">
    <source>
        <dbReference type="ARBA" id="ARBA00023136"/>
    </source>
</evidence>
<evidence type="ECO:0000256" key="1">
    <source>
        <dbReference type="ARBA" id="ARBA00004141"/>
    </source>
</evidence>
<evidence type="ECO:0000256" key="3">
    <source>
        <dbReference type="ARBA" id="ARBA00022692"/>
    </source>
</evidence>